<feature type="region of interest" description="Disordered" evidence="13">
    <location>
        <begin position="66"/>
        <end position="95"/>
    </location>
</feature>
<dbReference type="Proteomes" id="UP000634136">
    <property type="component" value="Unassembled WGS sequence"/>
</dbReference>
<evidence type="ECO:0000259" key="14">
    <source>
        <dbReference type="PROSITE" id="PS50114"/>
    </source>
</evidence>
<dbReference type="InterPro" id="IPR000679">
    <property type="entry name" value="Znf_GATA"/>
</dbReference>
<comment type="function">
    <text evidence="11">Transcriptional activator that specifically binds 5'-GATA-3' or 5'-GAT-3' motifs within gene promoters.</text>
</comment>
<feature type="compositionally biased region" description="Low complexity" evidence="13">
    <location>
        <begin position="184"/>
        <end position="194"/>
    </location>
</feature>
<dbReference type="PANTHER" id="PTHR45658:SF41">
    <property type="entry name" value="GATA TRANSCRIPTION FACTOR 3"/>
    <property type="match status" value="1"/>
</dbReference>
<feature type="compositionally biased region" description="Basic residues" evidence="13">
    <location>
        <begin position="169"/>
        <end position="179"/>
    </location>
</feature>
<dbReference type="GO" id="GO:0043565">
    <property type="term" value="F:sequence-specific DNA binding"/>
    <property type="evidence" value="ECO:0007669"/>
    <property type="project" value="InterPro"/>
</dbReference>
<evidence type="ECO:0000256" key="2">
    <source>
        <dbReference type="ARBA" id="ARBA00005694"/>
    </source>
</evidence>
<dbReference type="InterPro" id="IPR013088">
    <property type="entry name" value="Znf_NHR/GATA"/>
</dbReference>
<keyword evidence="8 11" id="KW-0010">Activator</keyword>
<dbReference type="InterPro" id="IPR051140">
    <property type="entry name" value="GATA_TF"/>
</dbReference>
<dbReference type="GO" id="GO:0030154">
    <property type="term" value="P:cell differentiation"/>
    <property type="evidence" value="ECO:0007669"/>
    <property type="project" value="TreeGrafter"/>
</dbReference>
<sequence length="332" mass="36094">MEVAVAKALKPSLRGELAFQQKAFCDEILCFNANNAASGDDFSVDDLLDFSNGEFHHGFLENAHDFEEEEDDDDKDGSSLSDDVNSNSGSVSVAGDSDSAFASELAVPADDLADLEWVSRFVDDSLPELSLLYPVRSEQAKTLPEKRSEPKARPLLAKTPGFPFEIPKKTRSTKSRKANARACSLSLLLSHSRPSSPPPLSLSSSSSSPGFSSPPALTVAGEPPAKKQKHNKKKPSDGEAGGSQFQRRCTHCHVQKTPQWRTGPLGAKTLCNACGVRFKSGRLFPEYRPACSPTFSSEIHSNSHRKVLEMRRRKETSGPEAGPTQTQIVQSY</sequence>
<feature type="compositionally biased region" description="Polar residues" evidence="13">
    <location>
        <begin position="323"/>
        <end position="332"/>
    </location>
</feature>
<evidence type="ECO:0000256" key="12">
    <source>
        <dbReference type="PROSITE-ProRule" id="PRU00094"/>
    </source>
</evidence>
<feature type="domain" description="GATA-type" evidence="14">
    <location>
        <begin position="243"/>
        <end position="279"/>
    </location>
</feature>
<evidence type="ECO:0000256" key="9">
    <source>
        <dbReference type="ARBA" id="ARBA00023163"/>
    </source>
</evidence>
<evidence type="ECO:0000256" key="7">
    <source>
        <dbReference type="ARBA" id="ARBA00023125"/>
    </source>
</evidence>
<dbReference type="CDD" id="cd00202">
    <property type="entry name" value="ZnF_GATA"/>
    <property type="match status" value="1"/>
</dbReference>
<name>A0A834SVZ4_9FABA</name>
<evidence type="ECO:0000256" key="11">
    <source>
        <dbReference type="PIRNR" id="PIRNR016992"/>
    </source>
</evidence>
<dbReference type="AlphaFoldDB" id="A0A834SVZ4"/>
<keyword evidence="16" id="KW-1185">Reference proteome</keyword>
<evidence type="ECO:0000256" key="4">
    <source>
        <dbReference type="ARBA" id="ARBA00022771"/>
    </source>
</evidence>
<evidence type="ECO:0000256" key="5">
    <source>
        <dbReference type="ARBA" id="ARBA00022833"/>
    </source>
</evidence>
<dbReference type="FunFam" id="3.30.50.10:FF:000018">
    <property type="entry name" value="GATA transcription factor"/>
    <property type="match status" value="1"/>
</dbReference>
<dbReference type="EMBL" id="JAAIUW010000010">
    <property type="protein sequence ID" value="KAF7810836.1"/>
    <property type="molecule type" value="Genomic_DNA"/>
</dbReference>
<reference evidence="15" key="1">
    <citation type="submission" date="2020-09" db="EMBL/GenBank/DDBJ databases">
        <title>Genome-Enabled Discovery of Anthraquinone Biosynthesis in Senna tora.</title>
        <authorList>
            <person name="Kang S.-H."/>
            <person name="Pandey R.P."/>
            <person name="Lee C.-M."/>
            <person name="Sim J.-S."/>
            <person name="Jeong J.-T."/>
            <person name="Choi B.-S."/>
            <person name="Jung M."/>
            <person name="Ginzburg D."/>
            <person name="Zhao K."/>
            <person name="Won S.Y."/>
            <person name="Oh T.-J."/>
            <person name="Yu Y."/>
            <person name="Kim N.-H."/>
            <person name="Lee O.R."/>
            <person name="Lee T.-H."/>
            <person name="Bashyal P."/>
            <person name="Kim T.-S."/>
            <person name="Lee W.-H."/>
            <person name="Kawkins C."/>
            <person name="Kim C.-K."/>
            <person name="Kim J.S."/>
            <person name="Ahn B.O."/>
            <person name="Rhee S.Y."/>
            <person name="Sohng J.K."/>
        </authorList>
    </citation>
    <scope>NUCLEOTIDE SEQUENCE</scope>
    <source>
        <tissue evidence="15">Leaf</tissue>
    </source>
</reference>
<evidence type="ECO:0000256" key="3">
    <source>
        <dbReference type="ARBA" id="ARBA00022723"/>
    </source>
</evidence>
<evidence type="ECO:0000256" key="13">
    <source>
        <dbReference type="SAM" id="MobiDB-lite"/>
    </source>
</evidence>
<organism evidence="15 16">
    <name type="scientific">Senna tora</name>
    <dbReference type="NCBI Taxonomy" id="362788"/>
    <lineage>
        <taxon>Eukaryota</taxon>
        <taxon>Viridiplantae</taxon>
        <taxon>Streptophyta</taxon>
        <taxon>Embryophyta</taxon>
        <taxon>Tracheophyta</taxon>
        <taxon>Spermatophyta</taxon>
        <taxon>Magnoliopsida</taxon>
        <taxon>eudicotyledons</taxon>
        <taxon>Gunneridae</taxon>
        <taxon>Pentapetalae</taxon>
        <taxon>rosids</taxon>
        <taxon>fabids</taxon>
        <taxon>Fabales</taxon>
        <taxon>Fabaceae</taxon>
        <taxon>Caesalpinioideae</taxon>
        <taxon>Cassia clade</taxon>
        <taxon>Senna</taxon>
    </lineage>
</organism>
<evidence type="ECO:0000256" key="10">
    <source>
        <dbReference type="ARBA" id="ARBA00023242"/>
    </source>
</evidence>
<keyword evidence="7 11" id="KW-0238">DNA-binding</keyword>
<feature type="compositionally biased region" description="Low complexity" evidence="13">
    <location>
        <begin position="201"/>
        <end position="217"/>
    </location>
</feature>
<comment type="subcellular location">
    <subcellularLocation>
        <location evidence="1 11">Nucleus</location>
    </subcellularLocation>
</comment>
<accession>A0A834SVZ4</accession>
<feature type="compositionally biased region" description="Acidic residues" evidence="13">
    <location>
        <begin position="66"/>
        <end position="75"/>
    </location>
</feature>
<feature type="compositionally biased region" description="Low complexity" evidence="13">
    <location>
        <begin position="78"/>
        <end position="95"/>
    </location>
</feature>
<comment type="similarity">
    <text evidence="2 11">Belongs to the type IV zinc-finger family. Class A subfamily.</text>
</comment>
<keyword evidence="3" id="KW-0479">Metal-binding</keyword>
<feature type="region of interest" description="Disordered" evidence="13">
    <location>
        <begin position="138"/>
        <end position="245"/>
    </location>
</feature>
<keyword evidence="6 11" id="KW-0805">Transcription regulation</keyword>
<dbReference type="SMART" id="SM00401">
    <property type="entry name" value="ZnF_GATA"/>
    <property type="match status" value="1"/>
</dbReference>
<evidence type="ECO:0000256" key="8">
    <source>
        <dbReference type="ARBA" id="ARBA00023159"/>
    </source>
</evidence>
<keyword evidence="4 12" id="KW-0863">Zinc-finger</keyword>
<dbReference type="PIRSF" id="PIRSF016992">
    <property type="entry name" value="TF_GATA_plant"/>
    <property type="match status" value="1"/>
</dbReference>
<dbReference type="SUPFAM" id="SSF57716">
    <property type="entry name" value="Glucocorticoid receptor-like (DNA-binding domain)"/>
    <property type="match status" value="1"/>
</dbReference>
<feature type="compositionally biased region" description="Basic and acidic residues" evidence="13">
    <location>
        <begin position="306"/>
        <end position="317"/>
    </location>
</feature>
<dbReference type="Pfam" id="PF00320">
    <property type="entry name" value="GATA"/>
    <property type="match status" value="1"/>
</dbReference>
<dbReference type="GO" id="GO:0008270">
    <property type="term" value="F:zinc ion binding"/>
    <property type="evidence" value="ECO:0007669"/>
    <property type="project" value="UniProtKB-KW"/>
</dbReference>
<dbReference type="PROSITE" id="PS00344">
    <property type="entry name" value="GATA_ZN_FINGER_1"/>
    <property type="match status" value="1"/>
</dbReference>
<evidence type="ECO:0000256" key="6">
    <source>
        <dbReference type="ARBA" id="ARBA00023015"/>
    </source>
</evidence>
<protein>
    <recommendedName>
        <fullName evidence="11">GATA transcription factor</fullName>
    </recommendedName>
</protein>
<dbReference type="InterPro" id="IPR016679">
    <property type="entry name" value="TF_GATA_pln"/>
</dbReference>
<keyword evidence="10 11" id="KW-0539">Nucleus</keyword>
<dbReference type="Gene3D" id="3.30.50.10">
    <property type="entry name" value="Erythroid Transcription Factor GATA-1, subunit A"/>
    <property type="match status" value="1"/>
</dbReference>
<dbReference type="PANTHER" id="PTHR45658">
    <property type="entry name" value="GATA TRANSCRIPTION FACTOR"/>
    <property type="match status" value="1"/>
</dbReference>
<keyword evidence="9 11" id="KW-0804">Transcription</keyword>
<feature type="compositionally biased region" description="Basic and acidic residues" evidence="13">
    <location>
        <begin position="143"/>
        <end position="152"/>
    </location>
</feature>
<evidence type="ECO:0000313" key="16">
    <source>
        <dbReference type="Proteomes" id="UP000634136"/>
    </source>
</evidence>
<evidence type="ECO:0000313" key="15">
    <source>
        <dbReference type="EMBL" id="KAF7810836.1"/>
    </source>
</evidence>
<dbReference type="PROSITE" id="PS50114">
    <property type="entry name" value="GATA_ZN_FINGER_2"/>
    <property type="match status" value="1"/>
</dbReference>
<keyword evidence="5" id="KW-0862">Zinc</keyword>
<dbReference type="GO" id="GO:0005634">
    <property type="term" value="C:nucleus"/>
    <property type="evidence" value="ECO:0007669"/>
    <property type="project" value="UniProtKB-SubCell"/>
</dbReference>
<dbReference type="OrthoDB" id="2162994at2759"/>
<comment type="caution">
    <text evidence="15">The sequence shown here is derived from an EMBL/GenBank/DDBJ whole genome shotgun (WGS) entry which is preliminary data.</text>
</comment>
<dbReference type="GO" id="GO:0045893">
    <property type="term" value="P:positive regulation of DNA-templated transcription"/>
    <property type="evidence" value="ECO:0007669"/>
    <property type="project" value="InterPro"/>
</dbReference>
<proteinExistence type="inferred from homology"/>
<feature type="region of interest" description="Disordered" evidence="13">
    <location>
        <begin position="296"/>
        <end position="332"/>
    </location>
</feature>
<evidence type="ECO:0000256" key="1">
    <source>
        <dbReference type="ARBA" id="ARBA00004123"/>
    </source>
</evidence>
<gene>
    <name evidence="15" type="ORF">G2W53_031812</name>
</gene>